<evidence type="ECO:0000259" key="1">
    <source>
        <dbReference type="PROSITE" id="PS50980"/>
    </source>
</evidence>
<keyword evidence="4" id="KW-1185">Reference proteome</keyword>
<keyword evidence="3" id="KW-0808">Transferase</keyword>
<dbReference type="EMBL" id="AP021874">
    <property type="protein sequence ID" value="BBO68008.1"/>
    <property type="molecule type" value="Genomic_DNA"/>
</dbReference>
<dbReference type="InterPro" id="IPR029045">
    <property type="entry name" value="ClpP/crotonase-like_dom_sf"/>
</dbReference>
<feature type="domain" description="CoA carboxyltransferase N-terminal" evidence="1">
    <location>
        <begin position="5"/>
        <end position="268"/>
    </location>
</feature>
<dbReference type="InterPro" id="IPR034733">
    <property type="entry name" value="AcCoA_carboxyl_beta"/>
</dbReference>
<evidence type="ECO:0000313" key="3">
    <source>
        <dbReference type="EMBL" id="BBO68008.1"/>
    </source>
</evidence>
<protein>
    <submittedName>
        <fullName evidence="3">Methylmalonyl-CoA carboxyltransferase</fullName>
    </submittedName>
</protein>
<accession>A0A5K7YG17</accession>
<dbReference type="PANTHER" id="PTHR43842:SF2">
    <property type="entry name" value="PROPIONYL-COA CARBOXYLASE BETA CHAIN, MITOCHONDRIAL"/>
    <property type="match status" value="1"/>
</dbReference>
<dbReference type="KEGG" id="dalk:DSCA_19380"/>
<name>A0A5K7YG17_9BACT</name>
<gene>
    <name evidence="3" type="ORF">DSCA_19380</name>
</gene>
<dbReference type="InterPro" id="IPR011763">
    <property type="entry name" value="COA_CT_C"/>
</dbReference>
<dbReference type="InterPro" id="IPR011762">
    <property type="entry name" value="COA_CT_N"/>
</dbReference>
<dbReference type="SUPFAM" id="SSF52096">
    <property type="entry name" value="ClpP/crotonase"/>
    <property type="match status" value="2"/>
</dbReference>
<proteinExistence type="predicted"/>
<dbReference type="Gene3D" id="3.90.226.10">
    <property type="entry name" value="2-enoyl-CoA Hydratase, Chain A, domain 1"/>
    <property type="match status" value="2"/>
</dbReference>
<dbReference type="PROSITE" id="PS50989">
    <property type="entry name" value="COA_CT_CTER"/>
    <property type="match status" value="1"/>
</dbReference>
<dbReference type="GO" id="GO:0016740">
    <property type="term" value="F:transferase activity"/>
    <property type="evidence" value="ECO:0007669"/>
    <property type="project" value="UniProtKB-KW"/>
</dbReference>
<dbReference type="OrthoDB" id="9808023at2"/>
<dbReference type="PANTHER" id="PTHR43842">
    <property type="entry name" value="PROPIONYL-COA CARBOXYLASE BETA CHAIN"/>
    <property type="match status" value="1"/>
</dbReference>
<sequence>MDELLKKRLDELDAIKAMVKMGGGEEKIEKQHAMGKLSARERLEILLDPGSLMEMNMLTGHALGLPGDAVVCGSGTIDGRTVFAYSQDPTVRGGSIGLEHGIKMYRTVEKALELKVPFIGLHDSPGARLPNEKELEILGKGKRSFFSSLSEKHGGSIFYPNTIASGKIPQISAIMGTCGGISVYSPALTDFIYMIEKNSHMFITGPDVIRMVTGENISKDDLGGACVHAEKTGSCDFLHTKEKSCLLDIRRLLGFLPPNCDSPPPVYQPGDDPQRSCPELNDIVPSSPNKPYDMRQVILTIVDNKDFLEVKRDFAREVIVGFGRLDGKTVGIVANQPQVLAGSMTTDSSDKQARFIRFCDCFGIPLVLLVDTPAYMPGSHQEHSGIIRHGAKVLYALCEATVPRISLVLRKAYGGGNLGMGVLPGLGNDMVLYWPIVETGILGAQQSVMLLYGRKPGATKEYIAEKLTEYRETYANPIYDISSNINVQDVITPAETRNYLIRALATMADKRRTRHGKRHGNIPL</sequence>
<evidence type="ECO:0000313" key="4">
    <source>
        <dbReference type="Proteomes" id="UP000427906"/>
    </source>
</evidence>
<reference evidence="3 4" key="1">
    <citation type="submission" date="2019-11" db="EMBL/GenBank/DDBJ databases">
        <title>Comparative genomics of hydrocarbon-degrading Desulfosarcina strains.</title>
        <authorList>
            <person name="Watanabe M."/>
            <person name="Kojima H."/>
            <person name="Fukui M."/>
        </authorList>
    </citation>
    <scope>NUCLEOTIDE SEQUENCE [LARGE SCALE GENOMIC DNA]</scope>
    <source>
        <strain evidence="3 4">PL12</strain>
    </source>
</reference>
<dbReference type="InterPro" id="IPR051047">
    <property type="entry name" value="AccD/PCCB"/>
</dbReference>
<dbReference type="Proteomes" id="UP000427906">
    <property type="component" value="Chromosome"/>
</dbReference>
<evidence type="ECO:0000259" key="2">
    <source>
        <dbReference type="PROSITE" id="PS50989"/>
    </source>
</evidence>
<organism evidence="3 4">
    <name type="scientific">Desulfosarcina alkanivorans</name>
    <dbReference type="NCBI Taxonomy" id="571177"/>
    <lineage>
        <taxon>Bacteria</taxon>
        <taxon>Pseudomonadati</taxon>
        <taxon>Thermodesulfobacteriota</taxon>
        <taxon>Desulfobacteria</taxon>
        <taxon>Desulfobacterales</taxon>
        <taxon>Desulfosarcinaceae</taxon>
        <taxon>Desulfosarcina</taxon>
    </lineage>
</organism>
<dbReference type="PROSITE" id="PS50980">
    <property type="entry name" value="COA_CT_NTER"/>
    <property type="match status" value="1"/>
</dbReference>
<dbReference type="RefSeq" id="WP_155316210.1">
    <property type="nucleotide sequence ID" value="NZ_AP021874.1"/>
</dbReference>
<dbReference type="GO" id="GO:0004658">
    <property type="term" value="F:propionyl-CoA carboxylase activity"/>
    <property type="evidence" value="ECO:0007669"/>
    <property type="project" value="TreeGrafter"/>
</dbReference>
<dbReference type="AlphaFoldDB" id="A0A5K7YG17"/>
<feature type="domain" description="CoA carboxyltransferase C-terminal" evidence="2">
    <location>
        <begin position="272"/>
        <end position="510"/>
    </location>
</feature>
<dbReference type="Pfam" id="PF01039">
    <property type="entry name" value="Carboxyl_trans"/>
    <property type="match status" value="1"/>
</dbReference>